<reference evidence="2 3" key="1">
    <citation type="journal article" date="2018" name="Sci. Rep.">
        <title>Genomic signatures of local adaptation to the degree of environmental predictability in rotifers.</title>
        <authorList>
            <person name="Franch-Gras L."/>
            <person name="Hahn C."/>
            <person name="Garcia-Roger E.M."/>
            <person name="Carmona M.J."/>
            <person name="Serra M."/>
            <person name="Gomez A."/>
        </authorList>
    </citation>
    <scope>NUCLEOTIDE SEQUENCE [LARGE SCALE GENOMIC DNA]</scope>
    <source>
        <strain evidence="2">HYR1</strain>
    </source>
</reference>
<proteinExistence type="predicted"/>
<protein>
    <recommendedName>
        <fullName evidence="1">Reverse transcriptase domain-containing protein</fullName>
    </recommendedName>
</protein>
<evidence type="ECO:0000313" key="2">
    <source>
        <dbReference type="EMBL" id="RNA18950.1"/>
    </source>
</evidence>
<dbReference type="PROSITE" id="PS50878">
    <property type="entry name" value="RT_POL"/>
    <property type="match status" value="1"/>
</dbReference>
<accession>A0A3M7R5W1</accession>
<organism evidence="2 3">
    <name type="scientific">Brachionus plicatilis</name>
    <name type="common">Marine rotifer</name>
    <name type="synonym">Brachionus muelleri</name>
    <dbReference type="NCBI Taxonomy" id="10195"/>
    <lineage>
        <taxon>Eukaryota</taxon>
        <taxon>Metazoa</taxon>
        <taxon>Spiralia</taxon>
        <taxon>Gnathifera</taxon>
        <taxon>Rotifera</taxon>
        <taxon>Eurotatoria</taxon>
        <taxon>Monogononta</taxon>
        <taxon>Pseudotrocha</taxon>
        <taxon>Ploima</taxon>
        <taxon>Brachionidae</taxon>
        <taxon>Brachionus</taxon>
    </lineage>
</organism>
<evidence type="ECO:0000313" key="3">
    <source>
        <dbReference type="Proteomes" id="UP000276133"/>
    </source>
</evidence>
<evidence type="ECO:0000259" key="1">
    <source>
        <dbReference type="PROSITE" id="PS50878"/>
    </source>
</evidence>
<dbReference type="AlphaFoldDB" id="A0A3M7R5W1"/>
<sequence>MYIPFILLSSPNIVNAEHFLKEIMQRYIFEFNILNLGASINGTNLSVIGYCDDLVIQAPSFSHYQTLLDKYSKYAQRWNIDFNPSKSAALVSQKGKAIMMRNFTFNGFEILQT</sequence>
<name>A0A3M7R5W1_BRAPC</name>
<keyword evidence="3" id="KW-1185">Reference proteome</keyword>
<dbReference type="EMBL" id="REGN01004145">
    <property type="protein sequence ID" value="RNA18950.1"/>
    <property type="molecule type" value="Genomic_DNA"/>
</dbReference>
<feature type="domain" description="Reverse transcriptase" evidence="1">
    <location>
        <begin position="1"/>
        <end position="110"/>
    </location>
</feature>
<gene>
    <name evidence="2" type="ORF">BpHYR1_000614</name>
</gene>
<comment type="caution">
    <text evidence="2">The sequence shown here is derived from an EMBL/GenBank/DDBJ whole genome shotgun (WGS) entry which is preliminary data.</text>
</comment>
<dbReference type="InterPro" id="IPR000477">
    <property type="entry name" value="RT_dom"/>
</dbReference>
<dbReference type="OrthoDB" id="10014409at2759"/>
<dbReference type="Proteomes" id="UP000276133">
    <property type="component" value="Unassembled WGS sequence"/>
</dbReference>